<feature type="transmembrane region" description="Helical" evidence="1">
    <location>
        <begin position="201"/>
        <end position="224"/>
    </location>
</feature>
<protein>
    <submittedName>
        <fullName evidence="2">Protein CBG16998</fullName>
    </submittedName>
</protein>
<keyword evidence="1" id="KW-0472">Membrane</keyword>
<dbReference type="InterPro" id="IPR019422">
    <property type="entry name" value="7TM_GPCR_serpentine_rcpt_Srh"/>
</dbReference>
<organism evidence="2 3">
    <name type="scientific">Caenorhabditis briggsae</name>
    <dbReference type="NCBI Taxonomy" id="6238"/>
    <lineage>
        <taxon>Eukaryota</taxon>
        <taxon>Metazoa</taxon>
        <taxon>Ecdysozoa</taxon>
        <taxon>Nematoda</taxon>
        <taxon>Chromadorea</taxon>
        <taxon>Rhabditida</taxon>
        <taxon>Rhabditina</taxon>
        <taxon>Rhabditomorpha</taxon>
        <taxon>Rhabditoidea</taxon>
        <taxon>Rhabditidae</taxon>
        <taxon>Peloderinae</taxon>
        <taxon>Caenorhabditis</taxon>
    </lineage>
</organism>
<keyword evidence="1" id="KW-0812">Transmembrane</keyword>
<feature type="transmembrane region" description="Helical" evidence="1">
    <location>
        <begin position="126"/>
        <end position="147"/>
    </location>
</feature>
<dbReference type="AlphaFoldDB" id="A8XQ83"/>
<dbReference type="WormBase" id="CBG16998">
    <property type="protein sequence ID" value="CBP49802"/>
    <property type="gene ID" value="WBGene00036778"/>
</dbReference>
<name>A8XQ83_CAEBR</name>
<dbReference type="eggNOG" id="ENOG502TIS3">
    <property type="taxonomic scope" value="Eukaryota"/>
</dbReference>
<evidence type="ECO:0000313" key="4">
    <source>
        <dbReference type="WormBase" id="CBG16998"/>
    </source>
</evidence>
<reference evidence="2 3" key="2">
    <citation type="journal article" date="2011" name="PLoS Genet.">
        <title>Caenorhabditis briggsae recombinant inbred line genotypes reveal inter-strain incompatibility and the evolution of recombination.</title>
        <authorList>
            <person name="Ross J.A."/>
            <person name="Koboldt D.C."/>
            <person name="Staisch J.E."/>
            <person name="Chamberlin H.M."/>
            <person name="Gupta B.P."/>
            <person name="Miller R.D."/>
            <person name="Baird S.E."/>
            <person name="Haag E.S."/>
        </authorList>
    </citation>
    <scope>NUCLEOTIDE SEQUENCE [LARGE SCALE GENOMIC DNA]</scope>
    <source>
        <strain evidence="2 3">AF16</strain>
    </source>
</reference>
<proteinExistence type="predicted"/>
<evidence type="ECO:0000313" key="3">
    <source>
        <dbReference type="Proteomes" id="UP000008549"/>
    </source>
</evidence>
<evidence type="ECO:0000313" key="2">
    <source>
        <dbReference type="EMBL" id="CAP34809.1"/>
    </source>
</evidence>
<keyword evidence="3" id="KW-1185">Reference proteome</keyword>
<gene>
    <name evidence="2 4" type="ORF">CBG16998</name>
    <name evidence="2" type="ORF">CBG_16998</name>
</gene>
<sequence>MVHGVCYSFYSSPNFLYWIHIQSYYYLPILYACVSVESGEGESVASLGESNDDDYENEILDFWSASKESSFLLFHWTNQFTLHLFTRVHCLLISLVTLQRFMIYFFPIAEPYVNLEAKNMGLCVKWIYGITSIFVLFFLIFNAFEIIPITGSKKVSPYFYYYFSLDALFFASSTLYIPIMISVRKHAHLASVIQNKPQKYVLYQCLICLVFRTAHYPYMLFLYYRLEYRIDPIIEFAIEMDFLNTPIIVQLSYLFCNKRNADILFSKNLLKLMFCPNSNYITPVGLSGKFPCGHAVEGASPLPAALRWREWKRPPAVPVCLLPSYLNIPEQESARADVIQEHPCLKLVETGDRQLFVFTTNSLTSLLTTVPRSFLIAAKLVFFVFTWYKTWKRTTTSYYSKNTLKIQKK</sequence>
<keyword evidence="1" id="KW-1133">Transmembrane helix</keyword>
<dbReference type="PANTHER" id="PTHR31720:SF12">
    <property type="entry name" value="SERPENTINE RECEPTOR, CLASS T-RELATED"/>
    <property type="match status" value="1"/>
</dbReference>
<accession>A8XQ83</accession>
<dbReference type="Proteomes" id="UP000008549">
    <property type="component" value="Unassembled WGS sequence"/>
</dbReference>
<dbReference type="GeneID" id="8590882"/>
<dbReference type="CTD" id="8590882"/>
<evidence type="ECO:0000256" key="1">
    <source>
        <dbReference type="SAM" id="Phobius"/>
    </source>
</evidence>
<reference evidence="2 3" key="1">
    <citation type="journal article" date="2003" name="PLoS Biol.">
        <title>The genome sequence of Caenorhabditis briggsae: a platform for comparative genomics.</title>
        <authorList>
            <person name="Stein L.D."/>
            <person name="Bao Z."/>
            <person name="Blasiar D."/>
            <person name="Blumenthal T."/>
            <person name="Brent M.R."/>
            <person name="Chen N."/>
            <person name="Chinwalla A."/>
            <person name="Clarke L."/>
            <person name="Clee C."/>
            <person name="Coghlan A."/>
            <person name="Coulson A."/>
            <person name="D'Eustachio P."/>
            <person name="Fitch D.H."/>
            <person name="Fulton L.A."/>
            <person name="Fulton R.E."/>
            <person name="Griffiths-Jones S."/>
            <person name="Harris T.W."/>
            <person name="Hillier L.W."/>
            <person name="Kamath R."/>
            <person name="Kuwabara P.E."/>
            <person name="Mardis E.R."/>
            <person name="Marra M.A."/>
            <person name="Miner T.L."/>
            <person name="Minx P."/>
            <person name="Mullikin J.C."/>
            <person name="Plumb R.W."/>
            <person name="Rogers J."/>
            <person name="Schein J.E."/>
            <person name="Sohrmann M."/>
            <person name="Spieth J."/>
            <person name="Stajich J.E."/>
            <person name="Wei C."/>
            <person name="Willey D."/>
            <person name="Wilson R.K."/>
            <person name="Durbin R."/>
            <person name="Waterston R.H."/>
        </authorList>
    </citation>
    <scope>NUCLEOTIDE SEQUENCE [LARGE SCALE GENOMIC DNA]</scope>
    <source>
        <strain evidence="2 3">AF16</strain>
    </source>
</reference>
<dbReference type="InterPro" id="IPR018817">
    <property type="entry name" value="7TM_GPCR_serpentine_rcpt_Srz"/>
</dbReference>
<dbReference type="KEGG" id="cbr:CBG_16998"/>
<dbReference type="Pfam" id="PF10318">
    <property type="entry name" value="7TM_GPCR_Srh"/>
    <property type="match status" value="1"/>
</dbReference>
<dbReference type="HOGENOM" id="CLU_673058_0_0_1"/>
<feature type="transmembrane region" description="Helical" evidence="1">
    <location>
        <begin position="159"/>
        <end position="181"/>
    </location>
</feature>
<dbReference type="RefSeq" id="XP_002648870.1">
    <property type="nucleotide sequence ID" value="XM_002648824.1"/>
</dbReference>
<dbReference type="Pfam" id="PF10325">
    <property type="entry name" value="7TM_GPCR_Srz"/>
    <property type="match status" value="1"/>
</dbReference>
<dbReference type="PANTHER" id="PTHR31720">
    <property type="entry name" value="SERPENTINE RECEPTOR, CLASS Z-RELATED"/>
    <property type="match status" value="1"/>
</dbReference>
<dbReference type="EMBL" id="HE601109">
    <property type="protein sequence ID" value="CAP34809.1"/>
    <property type="molecule type" value="Genomic_DNA"/>
</dbReference>
<dbReference type="InParanoid" id="A8XQ83"/>